<organism evidence="2 3">
    <name type="scientific">Rubroshorea leprosula</name>
    <dbReference type="NCBI Taxonomy" id="152421"/>
    <lineage>
        <taxon>Eukaryota</taxon>
        <taxon>Viridiplantae</taxon>
        <taxon>Streptophyta</taxon>
        <taxon>Embryophyta</taxon>
        <taxon>Tracheophyta</taxon>
        <taxon>Spermatophyta</taxon>
        <taxon>Magnoliopsida</taxon>
        <taxon>eudicotyledons</taxon>
        <taxon>Gunneridae</taxon>
        <taxon>Pentapetalae</taxon>
        <taxon>rosids</taxon>
        <taxon>malvids</taxon>
        <taxon>Malvales</taxon>
        <taxon>Dipterocarpaceae</taxon>
        <taxon>Rubroshorea</taxon>
    </lineage>
</organism>
<proteinExistence type="predicted"/>
<comment type="caution">
    <text evidence="2">The sequence shown here is derived from an EMBL/GenBank/DDBJ whole genome shotgun (WGS) entry which is preliminary data.</text>
</comment>
<dbReference type="Proteomes" id="UP001054252">
    <property type="component" value="Unassembled WGS sequence"/>
</dbReference>
<gene>
    <name evidence="2" type="ORF">SLEP1_g37609</name>
</gene>
<evidence type="ECO:0000313" key="3">
    <source>
        <dbReference type="Proteomes" id="UP001054252"/>
    </source>
</evidence>
<evidence type="ECO:0000256" key="1">
    <source>
        <dbReference type="SAM" id="MobiDB-lite"/>
    </source>
</evidence>
<protein>
    <submittedName>
        <fullName evidence="2">Uncharacterized protein</fullName>
    </submittedName>
</protein>
<dbReference type="AlphaFoldDB" id="A0AAV5KVA1"/>
<feature type="region of interest" description="Disordered" evidence="1">
    <location>
        <begin position="1"/>
        <end position="36"/>
    </location>
</feature>
<accession>A0AAV5KVA1</accession>
<feature type="compositionally biased region" description="Polar residues" evidence="1">
    <location>
        <begin position="1"/>
        <end position="12"/>
    </location>
</feature>
<name>A0AAV5KVA1_9ROSI</name>
<reference evidence="2 3" key="1">
    <citation type="journal article" date="2021" name="Commun. Biol.">
        <title>The genome of Shorea leprosula (Dipterocarpaceae) highlights the ecological relevance of drought in aseasonal tropical rainforests.</title>
        <authorList>
            <person name="Ng K.K.S."/>
            <person name="Kobayashi M.J."/>
            <person name="Fawcett J.A."/>
            <person name="Hatakeyama M."/>
            <person name="Paape T."/>
            <person name="Ng C.H."/>
            <person name="Ang C.C."/>
            <person name="Tnah L.H."/>
            <person name="Lee C.T."/>
            <person name="Nishiyama T."/>
            <person name="Sese J."/>
            <person name="O'Brien M.J."/>
            <person name="Copetti D."/>
            <person name="Mohd Noor M.I."/>
            <person name="Ong R.C."/>
            <person name="Putra M."/>
            <person name="Sireger I.Z."/>
            <person name="Indrioko S."/>
            <person name="Kosugi Y."/>
            <person name="Izuno A."/>
            <person name="Isagi Y."/>
            <person name="Lee S.L."/>
            <person name="Shimizu K.K."/>
        </authorList>
    </citation>
    <scope>NUCLEOTIDE SEQUENCE [LARGE SCALE GENOMIC DNA]</scope>
    <source>
        <strain evidence="2">214</strain>
    </source>
</reference>
<dbReference type="EMBL" id="BPVZ01000080">
    <property type="protein sequence ID" value="GKV28585.1"/>
    <property type="molecule type" value="Genomic_DNA"/>
</dbReference>
<sequence length="36" mass="3895">MTVACRSNTSPSPMAAGRPHLGFSIGDQEESSHHWI</sequence>
<keyword evidence="3" id="KW-1185">Reference proteome</keyword>
<evidence type="ECO:0000313" key="2">
    <source>
        <dbReference type="EMBL" id="GKV28585.1"/>
    </source>
</evidence>